<evidence type="ECO:0000256" key="11">
    <source>
        <dbReference type="ARBA" id="ARBA00023098"/>
    </source>
</evidence>
<feature type="transmembrane region" description="Helical" evidence="18">
    <location>
        <begin position="30"/>
        <end position="51"/>
    </location>
</feature>
<gene>
    <name evidence="19" type="ORF">EDD71_1282</name>
</gene>
<dbReference type="EC" id="2.7.8.5" evidence="5"/>
<keyword evidence="10 18" id="KW-1133">Transmembrane helix</keyword>
<dbReference type="AlphaFoldDB" id="A0A4R7K9M8"/>
<dbReference type="InterPro" id="IPR050324">
    <property type="entry name" value="CDP-alcohol_PTase-I"/>
</dbReference>
<protein>
    <recommendedName>
        <fullName evidence="6">CDP-diacylglycerol--glycerol-3-phosphate 3-phosphatidyltransferase</fullName>
        <ecNumber evidence="5">2.7.8.5</ecNumber>
    </recommendedName>
    <alternativeName>
        <fullName evidence="15">Phosphatidylglycerophosphate synthase</fullName>
    </alternativeName>
</protein>
<dbReference type="Proteomes" id="UP000295325">
    <property type="component" value="Unassembled WGS sequence"/>
</dbReference>
<keyword evidence="7" id="KW-0444">Lipid biosynthesis</keyword>
<evidence type="ECO:0000256" key="17">
    <source>
        <dbReference type="RuleBase" id="RU003750"/>
    </source>
</evidence>
<keyword evidence="12 18" id="KW-0472">Membrane</keyword>
<keyword evidence="8 17" id="KW-0808">Transferase</keyword>
<dbReference type="PANTHER" id="PTHR14269:SF62">
    <property type="entry name" value="CDP-DIACYLGLYCEROL--GLYCEROL-3-PHOSPHATE 3-PHOSPHATIDYLTRANSFERASE 1, CHLOROPLASTIC"/>
    <property type="match status" value="1"/>
</dbReference>
<evidence type="ECO:0000256" key="5">
    <source>
        <dbReference type="ARBA" id="ARBA00013170"/>
    </source>
</evidence>
<comment type="catalytic activity">
    <reaction evidence="16">
        <text>a CDP-1,2-diacyl-sn-glycerol + sn-glycerol 3-phosphate = a 1,2-diacyl-sn-glycero-3-phospho-(1'-sn-glycero-3'-phosphate) + CMP + H(+)</text>
        <dbReference type="Rhea" id="RHEA:12593"/>
        <dbReference type="ChEBI" id="CHEBI:15378"/>
        <dbReference type="ChEBI" id="CHEBI:57597"/>
        <dbReference type="ChEBI" id="CHEBI:58332"/>
        <dbReference type="ChEBI" id="CHEBI:60110"/>
        <dbReference type="ChEBI" id="CHEBI:60377"/>
        <dbReference type="EC" id="2.7.8.5"/>
    </reaction>
</comment>
<dbReference type="RefSeq" id="WP_133629120.1">
    <property type="nucleotide sequence ID" value="NZ_SOAZ01000028.1"/>
</dbReference>
<dbReference type="InterPro" id="IPR043130">
    <property type="entry name" value="CDP-OH_PTrfase_TM_dom"/>
</dbReference>
<keyword evidence="20" id="KW-1185">Reference proteome</keyword>
<proteinExistence type="inferred from homology"/>
<dbReference type="PROSITE" id="PS00379">
    <property type="entry name" value="CDP_ALCOHOL_P_TRANSF"/>
    <property type="match status" value="1"/>
</dbReference>
<sequence length="172" mass="19544">MSIPNILTLIRFLLIPVFYITFFSGRDNALVLSIIVFFTAGITDVLDGYIARKYNMITKWGIVLDPLADKLMSIMVLYCLSRVNIIPTWVLIVFSIKEGFMIAGGVKLIRSHVVIPAKYYGKYATLLFYISIGIIIFNEIAGTYLIYASILMAVFAFIKYLSSFINILREQK</sequence>
<keyword evidence="14" id="KW-1208">Phospholipid metabolism</keyword>
<keyword evidence="13" id="KW-0594">Phospholipid biosynthesis</keyword>
<evidence type="ECO:0000256" key="4">
    <source>
        <dbReference type="ARBA" id="ARBA00010441"/>
    </source>
</evidence>
<dbReference type="PIRSF" id="PIRSF000847">
    <property type="entry name" value="Phos_ph_gly_syn"/>
    <property type="match status" value="1"/>
</dbReference>
<comment type="caution">
    <text evidence="19">The sequence shown here is derived from an EMBL/GenBank/DDBJ whole genome shotgun (WGS) entry which is preliminary data.</text>
</comment>
<comment type="subcellular location">
    <subcellularLocation>
        <location evidence="2">Membrane</location>
        <topology evidence="2">Multi-pass membrane protein</topology>
    </subcellularLocation>
</comment>
<dbReference type="Pfam" id="PF01066">
    <property type="entry name" value="CDP-OH_P_transf"/>
    <property type="match status" value="1"/>
</dbReference>
<dbReference type="InterPro" id="IPR000462">
    <property type="entry name" value="CDP-OH_P_trans"/>
</dbReference>
<dbReference type="InterPro" id="IPR004570">
    <property type="entry name" value="Phosphatidylglycerol_P_synth"/>
</dbReference>
<reference evidence="19 20" key="1">
    <citation type="submission" date="2019-03" db="EMBL/GenBank/DDBJ databases">
        <title>Genomic Encyclopedia of Type Strains, Phase IV (KMG-IV): sequencing the most valuable type-strain genomes for metagenomic binning, comparative biology and taxonomic classification.</title>
        <authorList>
            <person name="Goeker M."/>
        </authorList>
    </citation>
    <scope>NUCLEOTIDE SEQUENCE [LARGE SCALE GENOMIC DNA]</scope>
    <source>
        <strain evidence="19 20">DSM 24455</strain>
    </source>
</reference>
<evidence type="ECO:0000256" key="18">
    <source>
        <dbReference type="SAM" id="Phobius"/>
    </source>
</evidence>
<keyword evidence="11" id="KW-0443">Lipid metabolism</keyword>
<evidence type="ECO:0000256" key="3">
    <source>
        <dbReference type="ARBA" id="ARBA00005042"/>
    </source>
</evidence>
<keyword evidence="9 18" id="KW-0812">Transmembrane</keyword>
<evidence type="ECO:0000313" key="19">
    <source>
        <dbReference type="EMBL" id="TDT50462.1"/>
    </source>
</evidence>
<evidence type="ECO:0000256" key="15">
    <source>
        <dbReference type="ARBA" id="ARBA00033018"/>
    </source>
</evidence>
<evidence type="ECO:0000256" key="2">
    <source>
        <dbReference type="ARBA" id="ARBA00004141"/>
    </source>
</evidence>
<accession>A0A4R7K9M8</accession>
<evidence type="ECO:0000256" key="9">
    <source>
        <dbReference type="ARBA" id="ARBA00022692"/>
    </source>
</evidence>
<evidence type="ECO:0000256" key="12">
    <source>
        <dbReference type="ARBA" id="ARBA00023136"/>
    </source>
</evidence>
<evidence type="ECO:0000256" key="13">
    <source>
        <dbReference type="ARBA" id="ARBA00023209"/>
    </source>
</evidence>
<feature type="transmembrane region" description="Helical" evidence="18">
    <location>
        <begin position="71"/>
        <end position="96"/>
    </location>
</feature>
<evidence type="ECO:0000313" key="20">
    <source>
        <dbReference type="Proteomes" id="UP000295325"/>
    </source>
</evidence>
<name>A0A4R7K9M8_9CLOT</name>
<dbReference type="InterPro" id="IPR048254">
    <property type="entry name" value="CDP_ALCOHOL_P_TRANSF_CS"/>
</dbReference>
<dbReference type="UniPathway" id="UPA00084">
    <property type="reaction ID" value="UER00503"/>
</dbReference>
<comment type="function">
    <text evidence="1">This protein catalyzes the committed step to the synthesis of the acidic phospholipids.</text>
</comment>
<evidence type="ECO:0000256" key="8">
    <source>
        <dbReference type="ARBA" id="ARBA00022679"/>
    </source>
</evidence>
<evidence type="ECO:0000256" key="16">
    <source>
        <dbReference type="ARBA" id="ARBA00048586"/>
    </source>
</evidence>
<dbReference type="EMBL" id="SOAZ01000028">
    <property type="protein sequence ID" value="TDT50462.1"/>
    <property type="molecule type" value="Genomic_DNA"/>
</dbReference>
<feature type="transmembrane region" description="Helical" evidence="18">
    <location>
        <begin position="6"/>
        <end position="23"/>
    </location>
</feature>
<feature type="transmembrane region" description="Helical" evidence="18">
    <location>
        <begin position="117"/>
        <end position="138"/>
    </location>
</feature>
<comment type="pathway">
    <text evidence="3">Phospholipid metabolism; phosphatidylglycerol biosynthesis; phosphatidylglycerol from CDP-diacylglycerol: step 1/2.</text>
</comment>
<dbReference type="OrthoDB" id="9796672at2"/>
<dbReference type="GO" id="GO:0008444">
    <property type="term" value="F:CDP-diacylglycerol-glycerol-3-phosphate 3-phosphatidyltransferase activity"/>
    <property type="evidence" value="ECO:0007669"/>
    <property type="project" value="UniProtKB-EC"/>
</dbReference>
<evidence type="ECO:0000256" key="14">
    <source>
        <dbReference type="ARBA" id="ARBA00023264"/>
    </source>
</evidence>
<feature type="transmembrane region" description="Helical" evidence="18">
    <location>
        <begin position="144"/>
        <end position="168"/>
    </location>
</feature>
<comment type="similarity">
    <text evidence="4 17">Belongs to the CDP-alcohol phosphatidyltransferase class-I family.</text>
</comment>
<organism evidence="19 20">
    <name type="scientific">Fonticella tunisiensis</name>
    <dbReference type="NCBI Taxonomy" id="1096341"/>
    <lineage>
        <taxon>Bacteria</taxon>
        <taxon>Bacillati</taxon>
        <taxon>Bacillota</taxon>
        <taxon>Clostridia</taxon>
        <taxon>Eubacteriales</taxon>
        <taxon>Clostridiaceae</taxon>
        <taxon>Fonticella</taxon>
    </lineage>
</organism>
<dbReference type="PANTHER" id="PTHR14269">
    <property type="entry name" value="CDP-DIACYLGLYCEROL--GLYCEROL-3-PHOSPHATE 3-PHOSPHATIDYLTRANSFERASE-RELATED"/>
    <property type="match status" value="1"/>
</dbReference>
<evidence type="ECO:0000256" key="7">
    <source>
        <dbReference type="ARBA" id="ARBA00022516"/>
    </source>
</evidence>
<evidence type="ECO:0000256" key="1">
    <source>
        <dbReference type="ARBA" id="ARBA00003973"/>
    </source>
</evidence>
<dbReference type="GO" id="GO:0006655">
    <property type="term" value="P:phosphatidylglycerol biosynthetic process"/>
    <property type="evidence" value="ECO:0007669"/>
    <property type="project" value="UniProtKB-UniPathway"/>
</dbReference>
<dbReference type="Gene3D" id="1.20.120.1760">
    <property type="match status" value="1"/>
</dbReference>
<evidence type="ECO:0000256" key="6">
    <source>
        <dbReference type="ARBA" id="ARBA00014944"/>
    </source>
</evidence>
<evidence type="ECO:0000256" key="10">
    <source>
        <dbReference type="ARBA" id="ARBA00022989"/>
    </source>
</evidence>
<dbReference type="GO" id="GO:0016020">
    <property type="term" value="C:membrane"/>
    <property type="evidence" value="ECO:0007669"/>
    <property type="project" value="UniProtKB-SubCell"/>
</dbReference>